<dbReference type="EMBL" id="FOXX01000004">
    <property type="protein sequence ID" value="SFQ55749.1"/>
    <property type="molecule type" value="Genomic_DNA"/>
</dbReference>
<comment type="caution">
    <text evidence="3">The sequence shown here is derived from an EMBL/GenBank/DDBJ whole genome shotgun (WGS) entry which is preliminary data.</text>
</comment>
<organism evidence="3 4">
    <name type="scientific">Priestia endophytica DSM 13796</name>
    <dbReference type="NCBI Taxonomy" id="1121089"/>
    <lineage>
        <taxon>Bacteria</taxon>
        <taxon>Bacillati</taxon>
        <taxon>Bacillota</taxon>
        <taxon>Bacilli</taxon>
        <taxon>Bacillales</taxon>
        <taxon>Bacillaceae</taxon>
        <taxon>Priestia</taxon>
    </lineage>
</organism>
<feature type="domain" description="NADP-dependent oxidoreductase" evidence="2">
    <location>
        <begin position="16"/>
        <end position="128"/>
    </location>
</feature>
<reference evidence="3 4" key="1">
    <citation type="submission" date="2016-10" db="EMBL/GenBank/DDBJ databases">
        <authorList>
            <person name="Varghese N."/>
            <person name="Submissions S."/>
        </authorList>
    </citation>
    <scope>NUCLEOTIDE SEQUENCE [LARGE SCALE GENOMIC DNA]</scope>
    <source>
        <strain evidence="3 4">DSM 13796</strain>
    </source>
</reference>
<name>A0A1I5ZGV6_9BACI</name>
<dbReference type="PANTHER" id="PTHR43364">
    <property type="entry name" value="NADH-SPECIFIC METHYLGLYOXAL REDUCTASE-RELATED"/>
    <property type="match status" value="1"/>
</dbReference>
<evidence type="ECO:0000313" key="4">
    <source>
        <dbReference type="Proteomes" id="UP000182762"/>
    </source>
</evidence>
<protein>
    <submittedName>
        <fullName evidence="3">Aldo/keto reductase family protein</fullName>
    </submittedName>
</protein>
<dbReference type="Proteomes" id="UP000182762">
    <property type="component" value="Unassembled WGS sequence"/>
</dbReference>
<dbReference type="InterPro" id="IPR023210">
    <property type="entry name" value="NADP_OxRdtase_dom"/>
</dbReference>
<evidence type="ECO:0000313" key="3">
    <source>
        <dbReference type="EMBL" id="SFQ55749.1"/>
    </source>
</evidence>
<dbReference type="InterPro" id="IPR036812">
    <property type="entry name" value="NAD(P)_OxRdtase_dom_sf"/>
</dbReference>
<gene>
    <name evidence="3" type="ORF">SAMN02745910_02071</name>
</gene>
<sequence length="129" mass="14345">MGFDAGVVGNAMMYPKMDDRKSEELMYSALSHNIEMIDTAYLYGMGRSEELIGEVIHKQGVRDHLILSTKASPNPQFGEAGLEIDNSPSALREAVDDSLKRLKTDYIDIFYLHFPNSSTPLLEAAFTLA</sequence>
<dbReference type="PANTHER" id="PTHR43364:SF4">
    <property type="entry name" value="NAD(P)-LINKED OXIDOREDUCTASE SUPERFAMILY PROTEIN"/>
    <property type="match status" value="1"/>
</dbReference>
<keyword evidence="1" id="KW-0560">Oxidoreductase</keyword>
<dbReference type="InterPro" id="IPR050523">
    <property type="entry name" value="AKR_Detox_Biosynth"/>
</dbReference>
<dbReference type="SUPFAM" id="SSF51430">
    <property type="entry name" value="NAD(P)-linked oxidoreductase"/>
    <property type="match status" value="1"/>
</dbReference>
<keyword evidence="4" id="KW-1185">Reference proteome</keyword>
<evidence type="ECO:0000256" key="1">
    <source>
        <dbReference type="ARBA" id="ARBA00023002"/>
    </source>
</evidence>
<accession>A0A1I5ZGV6</accession>
<evidence type="ECO:0000259" key="2">
    <source>
        <dbReference type="Pfam" id="PF00248"/>
    </source>
</evidence>
<dbReference type="Pfam" id="PF00248">
    <property type="entry name" value="Aldo_ket_red"/>
    <property type="match status" value="1"/>
</dbReference>
<proteinExistence type="predicted"/>
<dbReference type="Gene3D" id="3.20.20.100">
    <property type="entry name" value="NADP-dependent oxidoreductase domain"/>
    <property type="match status" value="1"/>
</dbReference>